<feature type="transmembrane region" description="Helical" evidence="7">
    <location>
        <begin position="395"/>
        <end position="416"/>
    </location>
</feature>
<gene>
    <name evidence="9" type="ORF">C7K25_09675</name>
</gene>
<keyword evidence="3" id="KW-1003">Cell membrane</keyword>
<dbReference type="PROSITE" id="PS50850">
    <property type="entry name" value="MFS"/>
    <property type="match status" value="1"/>
</dbReference>
<keyword evidence="6 7" id="KW-0472">Membrane</keyword>
<feature type="domain" description="Major facilitator superfamily (MFS) profile" evidence="8">
    <location>
        <begin position="4"/>
        <end position="421"/>
    </location>
</feature>
<organism evidence="9 10">
    <name type="scientific">Gulosibacter molinativorax</name>
    <dbReference type="NCBI Taxonomy" id="256821"/>
    <lineage>
        <taxon>Bacteria</taxon>
        <taxon>Bacillati</taxon>
        <taxon>Actinomycetota</taxon>
        <taxon>Actinomycetes</taxon>
        <taxon>Micrococcales</taxon>
        <taxon>Microbacteriaceae</taxon>
        <taxon>Gulosibacter</taxon>
    </lineage>
</organism>
<feature type="transmembrane region" description="Helical" evidence="7">
    <location>
        <begin position="251"/>
        <end position="268"/>
    </location>
</feature>
<sequence>MRRTSWSTWLGTSMEYYDLTLYGLAAALVFGPQFFPEQDPAVALLSSFAIYGSGFLIRPLGGIYFGYLGDKLGRKFVLVVTIAMMGIGTAAIGLLPTYAQAGLWAPALLVVLRLVQGFGSGAELAGASLLMVESAPTHKRGLFGAIVGLGTNSGTLLATASWTAISLLPQDVLMDWGWRIPFVASIITTAVAMYLRVAVKESPVFVEIRQNRAENVAATKAQTSLWADVKASKRTFIVTLAIRIAENSGPYLIKTFLVGYVAATIGIHGSAATTGILIGTLLGFAVIPLTGHLTDRFGRKPVYLFWTIFQFLFIVPALALIHTENAFWISAVFVVFICGSTPGPFVVETSWFVEIFGAKRRYTFMSLVKEVGSIFAGGLAPFIAAAVVAASTDSWLPIAIVMMAYPLIGIIGAIFAPETRGRDLTLEQDAF</sequence>
<dbReference type="InterPro" id="IPR020846">
    <property type="entry name" value="MFS_dom"/>
</dbReference>
<feature type="transmembrane region" description="Helical" evidence="7">
    <location>
        <begin position="176"/>
        <end position="195"/>
    </location>
</feature>
<feature type="transmembrane region" description="Helical" evidence="7">
    <location>
        <begin position="303"/>
        <end position="321"/>
    </location>
</feature>
<protein>
    <submittedName>
        <fullName evidence="9">MFS transporter</fullName>
    </submittedName>
</protein>
<name>A0ABT7C8X0_9MICO</name>
<keyword evidence="2" id="KW-0813">Transport</keyword>
<dbReference type="EMBL" id="PXVD01000014">
    <property type="protein sequence ID" value="MDJ1371632.1"/>
    <property type="molecule type" value="Genomic_DNA"/>
</dbReference>
<dbReference type="PANTHER" id="PTHR43045:SF4">
    <property type="entry name" value="TRANSPORTER YDFJ-RELATED"/>
    <property type="match status" value="1"/>
</dbReference>
<reference evidence="9" key="1">
    <citation type="submission" date="2018-03" db="EMBL/GenBank/DDBJ databases">
        <authorList>
            <person name="Nunes O.C."/>
            <person name="Lopes A.R."/>
            <person name="Froufe H."/>
            <person name="Munoz-Merida A."/>
            <person name="Barroso C."/>
            <person name="Egas C."/>
        </authorList>
    </citation>
    <scope>NUCLEOTIDE SEQUENCE</scope>
    <source>
        <strain evidence="9">ON4</strain>
    </source>
</reference>
<dbReference type="Proteomes" id="UP001170379">
    <property type="component" value="Unassembled WGS sequence"/>
</dbReference>
<dbReference type="PROSITE" id="PS00217">
    <property type="entry name" value="SUGAR_TRANSPORT_2"/>
    <property type="match status" value="1"/>
</dbReference>
<dbReference type="SUPFAM" id="SSF103473">
    <property type="entry name" value="MFS general substrate transporter"/>
    <property type="match status" value="1"/>
</dbReference>
<proteinExistence type="predicted"/>
<evidence type="ECO:0000256" key="2">
    <source>
        <dbReference type="ARBA" id="ARBA00022448"/>
    </source>
</evidence>
<keyword evidence="10" id="KW-1185">Reference proteome</keyword>
<dbReference type="Pfam" id="PF00083">
    <property type="entry name" value="Sugar_tr"/>
    <property type="match status" value="1"/>
</dbReference>
<comment type="subcellular location">
    <subcellularLocation>
        <location evidence="1">Cell membrane</location>
        <topology evidence="1">Multi-pass membrane protein</topology>
    </subcellularLocation>
</comment>
<evidence type="ECO:0000313" key="10">
    <source>
        <dbReference type="Proteomes" id="UP001170379"/>
    </source>
</evidence>
<comment type="caution">
    <text evidence="9">The sequence shown here is derived from an EMBL/GenBank/DDBJ whole genome shotgun (WGS) entry which is preliminary data.</text>
</comment>
<dbReference type="InterPro" id="IPR005828">
    <property type="entry name" value="MFS_sugar_transport-like"/>
</dbReference>
<keyword evidence="4 7" id="KW-0812">Transmembrane</keyword>
<feature type="transmembrane region" description="Helical" evidence="7">
    <location>
        <begin position="274"/>
        <end position="291"/>
    </location>
</feature>
<dbReference type="InterPro" id="IPR005829">
    <property type="entry name" value="Sugar_transporter_CS"/>
</dbReference>
<feature type="transmembrane region" description="Helical" evidence="7">
    <location>
        <begin position="367"/>
        <end position="389"/>
    </location>
</feature>
<evidence type="ECO:0000256" key="7">
    <source>
        <dbReference type="SAM" id="Phobius"/>
    </source>
</evidence>
<feature type="transmembrane region" description="Helical" evidence="7">
    <location>
        <begin position="16"/>
        <end position="35"/>
    </location>
</feature>
<dbReference type="InterPro" id="IPR036259">
    <property type="entry name" value="MFS_trans_sf"/>
</dbReference>
<evidence type="ECO:0000256" key="4">
    <source>
        <dbReference type="ARBA" id="ARBA00022692"/>
    </source>
</evidence>
<feature type="transmembrane region" description="Helical" evidence="7">
    <location>
        <begin position="76"/>
        <end position="98"/>
    </location>
</feature>
<evidence type="ECO:0000256" key="3">
    <source>
        <dbReference type="ARBA" id="ARBA00022475"/>
    </source>
</evidence>
<feature type="transmembrane region" description="Helical" evidence="7">
    <location>
        <begin position="41"/>
        <end position="64"/>
    </location>
</feature>
<dbReference type="PANTHER" id="PTHR43045">
    <property type="entry name" value="SHIKIMATE TRANSPORTER"/>
    <property type="match status" value="1"/>
</dbReference>
<reference evidence="9" key="2">
    <citation type="journal article" date="2022" name="Sci. Rep.">
        <title>In silico prediction of the enzymes involved in the degradation of the herbicide molinate by Gulosibacter molinativorax ON4T.</title>
        <authorList>
            <person name="Lopes A.R."/>
            <person name="Bunin E."/>
            <person name="Viana A.T."/>
            <person name="Froufe H."/>
            <person name="Munoz-Merida A."/>
            <person name="Pinho D."/>
            <person name="Figueiredo J."/>
            <person name="Barroso C."/>
            <person name="Vaz-Moreira I."/>
            <person name="Bellanger X."/>
            <person name="Egas C."/>
            <person name="Nunes O.C."/>
        </authorList>
    </citation>
    <scope>NUCLEOTIDE SEQUENCE</scope>
    <source>
        <strain evidence="9">ON4</strain>
    </source>
</reference>
<evidence type="ECO:0000313" key="9">
    <source>
        <dbReference type="EMBL" id="MDJ1371632.1"/>
    </source>
</evidence>
<dbReference type="CDD" id="cd17369">
    <property type="entry name" value="MFS_ShiA_like"/>
    <property type="match status" value="1"/>
</dbReference>
<feature type="transmembrane region" description="Helical" evidence="7">
    <location>
        <begin position="142"/>
        <end position="164"/>
    </location>
</feature>
<evidence type="ECO:0000259" key="8">
    <source>
        <dbReference type="PROSITE" id="PS50850"/>
    </source>
</evidence>
<evidence type="ECO:0000256" key="1">
    <source>
        <dbReference type="ARBA" id="ARBA00004651"/>
    </source>
</evidence>
<keyword evidence="5 7" id="KW-1133">Transmembrane helix</keyword>
<dbReference type="Gene3D" id="1.20.1250.20">
    <property type="entry name" value="MFS general substrate transporter like domains"/>
    <property type="match status" value="1"/>
</dbReference>
<evidence type="ECO:0000256" key="6">
    <source>
        <dbReference type="ARBA" id="ARBA00023136"/>
    </source>
</evidence>
<evidence type="ECO:0000256" key="5">
    <source>
        <dbReference type="ARBA" id="ARBA00022989"/>
    </source>
</evidence>
<accession>A0ABT7C8X0</accession>
<feature type="transmembrane region" description="Helical" evidence="7">
    <location>
        <begin position="327"/>
        <end position="347"/>
    </location>
</feature>
<feature type="transmembrane region" description="Helical" evidence="7">
    <location>
        <begin position="104"/>
        <end position="130"/>
    </location>
</feature>